<dbReference type="InterPro" id="IPR036397">
    <property type="entry name" value="RNaseH_sf"/>
</dbReference>
<dbReference type="GO" id="GO:0004527">
    <property type="term" value="F:exonuclease activity"/>
    <property type="evidence" value="ECO:0007669"/>
    <property type="project" value="UniProtKB-KW"/>
</dbReference>
<dbReference type="EMBL" id="MLJW01000263">
    <property type="protein sequence ID" value="OIQ91303.1"/>
    <property type="molecule type" value="Genomic_DNA"/>
</dbReference>
<dbReference type="SUPFAM" id="SSF53098">
    <property type="entry name" value="Ribonuclease H-like"/>
    <property type="match status" value="1"/>
</dbReference>
<proteinExistence type="predicted"/>
<feature type="domain" description="Predicted 3'-5' exonuclease PolB-like" evidence="1">
    <location>
        <begin position="48"/>
        <end position="261"/>
    </location>
</feature>
<name>A0A1J5RH32_9ZZZZ</name>
<protein>
    <submittedName>
        <fullName evidence="2">Putative 3'-5' exonuclease related to the exonuclease domain of PolB</fullName>
    </submittedName>
</protein>
<organism evidence="2">
    <name type="scientific">mine drainage metagenome</name>
    <dbReference type="NCBI Taxonomy" id="410659"/>
    <lineage>
        <taxon>unclassified sequences</taxon>
        <taxon>metagenomes</taxon>
        <taxon>ecological metagenomes</taxon>
    </lineage>
</organism>
<reference evidence="2" key="1">
    <citation type="submission" date="2016-10" db="EMBL/GenBank/DDBJ databases">
        <title>Sequence of Gallionella enrichment culture.</title>
        <authorList>
            <person name="Poehlein A."/>
            <person name="Muehling M."/>
            <person name="Daniel R."/>
        </authorList>
    </citation>
    <scope>NUCLEOTIDE SEQUENCE</scope>
</reference>
<gene>
    <name evidence="2" type="ORF">GALL_267700</name>
</gene>
<dbReference type="CDD" id="cd05782">
    <property type="entry name" value="DNA_polB_like1_exo"/>
    <property type="match status" value="1"/>
</dbReference>
<keyword evidence="2" id="KW-0540">Nuclease</keyword>
<keyword evidence="2" id="KW-0269">Exonuclease</keyword>
<dbReference type="InterPro" id="IPR012337">
    <property type="entry name" value="RNaseH-like_sf"/>
</dbReference>
<evidence type="ECO:0000313" key="2">
    <source>
        <dbReference type="EMBL" id="OIQ91303.1"/>
    </source>
</evidence>
<accession>A0A1J5RH32</accession>
<dbReference type="AlphaFoldDB" id="A0A1J5RH32"/>
<sequence>MAAPVVVFDIETIPDAQAVRAAGLADPGLDDAATIAQAQARRKEQTGSDFLPVVCQRVLVVSCLFRDPHKGLKVHSFVDHGGQEGAVVQGFYRIVDKHEPQLVSWNGGGFDLPVLHYRGLVHGVQANKYWDMGEDDREFKWNNYISRYHTRHLDLMDLLALYQPRANAGMDVLAQLCGLPGKLGMDGSQVYDAWRQGQVDAVRRYCETDVLNTYLLYCRFQLMRGGIASPQAYDDEIALVRQTLAEWGATEPHWAEYLQAWHPPEPSKP</sequence>
<comment type="caution">
    <text evidence="2">The sequence shown here is derived from an EMBL/GenBank/DDBJ whole genome shotgun (WGS) entry which is preliminary data.</text>
</comment>
<keyword evidence="2" id="KW-0378">Hydrolase</keyword>
<evidence type="ECO:0000259" key="1">
    <source>
        <dbReference type="Pfam" id="PF10108"/>
    </source>
</evidence>
<dbReference type="Gene3D" id="3.30.420.10">
    <property type="entry name" value="Ribonuclease H-like superfamily/Ribonuclease H"/>
    <property type="match status" value="1"/>
</dbReference>
<dbReference type="GO" id="GO:0003676">
    <property type="term" value="F:nucleic acid binding"/>
    <property type="evidence" value="ECO:0007669"/>
    <property type="project" value="InterPro"/>
</dbReference>
<dbReference type="InterPro" id="IPR019288">
    <property type="entry name" value="3'-5'_exonuclease_PolB-like"/>
</dbReference>
<dbReference type="Pfam" id="PF10108">
    <property type="entry name" value="DNA_pol_B_exo2"/>
    <property type="match status" value="1"/>
</dbReference>